<dbReference type="CTD" id="553485"/>
<evidence type="ECO:0000313" key="6">
    <source>
        <dbReference type="Proteomes" id="UP000265140"/>
    </source>
</evidence>
<dbReference type="GO" id="GO:0005576">
    <property type="term" value="C:extracellular region"/>
    <property type="evidence" value="ECO:0007669"/>
    <property type="project" value="TreeGrafter"/>
</dbReference>
<dbReference type="GeneID" id="105024129"/>
<comment type="subcellular location">
    <subcellularLocation>
        <location evidence="1">Lysosome lumen</location>
    </subcellularLocation>
</comment>
<evidence type="ECO:0000313" key="5">
    <source>
        <dbReference type="Ensembl" id="ENSELUP00000033276.2"/>
    </source>
</evidence>
<dbReference type="InterPro" id="IPR036430">
    <property type="entry name" value="RNase_T2-like_sf"/>
</dbReference>
<dbReference type="OrthoDB" id="435754at2759"/>
<dbReference type="Bgee" id="ENSELUG00000011452">
    <property type="expression patterns" value="Expressed in head kidney and 12 other cell types or tissues"/>
</dbReference>
<keyword evidence="4" id="KW-0732">Signal</keyword>
<keyword evidence="6" id="KW-1185">Reference proteome</keyword>
<dbReference type="KEGG" id="els:105024129"/>
<name>A0A3P8Y2X3_ESOLU</name>
<dbReference type="Ensembl" id="ENSELUT00000001159.3">
    <property type="protein sequence ID" value="ENSELUP00000033276.2"/>
    <property type="gene ID" value="ENSELUG00000011452.3"/>
</dbReference>
<reference evidence="5" key="4">
    <citation type="submission" date="2025-09" db="UniProtKB">
        <authorList>
            <consortium name="Ensembl"/>
        </authorList>
    </citation>
    <scope>IDENTIFICATION</scope>
</reference>
<dbReference type="PROSITE" id="PS00530">
    <property type="entry name" value="RNASE_T2_1"/>
    <property type="match status" value="1"/>
</dbReference>
<reference evidence="5" key="2">
    <citation type="submission" date="2020-02" db="EMBL/GenBank/DDBJ databases">
        <title>Esox lucius (northern pike) genome, fEsoLuc1, primary haplotype.</title>
        <authorList>
            <person name="Myers G."/>
            <person name="Karagic N."/>
            <person name="Meyer A."/>
            <person name="Pippel M."/>
            <person name="Reichard M."/>
            <person name="Winkler S."/>
            <person name="Tracey A."/>
            <person name="Sims Y."/>
            <person name="Howe K."/>
            <person name="Rhie A."/>
            <person name="Formenti G."/>
            <person name="Durbin R."/>
            <person name="Fedrigo O."/>
            <person name="Jarvis E.D."/>
        </authorList>
    </citation>
    <scope>NUCLEOTIDE SEQUENCE [LARGE SCALE GENOMIC DNA]</scope>
</reference>
<dbReference type="InterPro" id="IPR001568">
    <property type="entry name" value="RNase_T2-like"/>
</dbReference>
<organism evidence="5 6">
    <name type="scientific">Esox lucius</name>
    <name type="common">Northern pike</name>
    <dbReference type="NCBI Taxonomy" id="8010"/>
    <lineage>
        <taxon>Eukaryota</taxon>
        <taxon>Metazoa</taxon>
        <taxon>Chordata</taxon>
        <taxon>Craniata</taxon>
        <taxon>Vertebrata</taxon>
        <taxon>Euteleostomi</taxon>
        <taxon>Actinopterygii</taxon>
        <taxon>Neopterygii</taxon>
        <taxon>Teleostei</taxon>
        <taxon>Protacanthopterygii</taxon>
        <taxon>Esociformes</taxon>
        <taxon>Esocidae</taxon>
        <taxon>Esox</taxon>
    </lineage>
</organism>
<dbReference type="AlphaFoldDB" id="A0A3P8Y2X3"/>
<evidence type="ECO:0000256" key="2">
    <source>
        <dbReference type="ARBA" id="ARBA00007469"/>
    </source>
</evidence>
<evidence type="ECO:0000256" key="3">
    <source>
        <dbReference type="RuleBase" id="RU004328"/>
    </source>
</evidence>
<evidence type="ECO:0000256" key="1">
    <source>
        <dbReference type="ARBA" id="ARBA00004227"/>
    </source>
</evidence>
<dbReference type="STRING" id="8010.ENSELUP00000011011"/>
<dbReference type="GO" id="GO:0006401">
    <property type="term" value="P:RNA catabolic process"/>
    <property type="evidence" value="ECO:0007669"/>
    <property type="project" value="TreeGrafter"/>
</dbReference>
<dbReference type="InterPro" id="IPR033130">
    <property type="entry name" value="RNase_T2_His_AS_2"/>
</dbReference>
<dbReference type="GeneTree" id="ENSGT00640000091563"/>
<dbReference type="InParanoid" id="A0A3P8Y2X3"/>
<reference evidence="5" key="3">
    <citation type="submission" date="2025-08" db="UniProtKB">
        <authorList>
            <consortium name="Ensembl"/>
        </authorList>
    </citation>
    <scope>IDENTIFICATION</scope>
</reference>
<protein>
    <submittedName>
        <fullName evidence="5">Uncharacterized protein</fullName>
    </submittedName>
</protein>
<sequence length="264" mass="30044">MDMLSPVLFLVAMQIGLTITLESDHGEDDQQNKFCTFKCFKFTLQWPGSFCVGLKNSTQCRIPPNINNWTIHGLWPSNVQKCCQCWPIFHSDLKELDPELTQFWPSLLKTQPSFNFWKDEWTKHGSCAACVEGMNSPLRYFQICLKLRSNFDIDRALIADAGIKPSCNQSYQLDEVNRALAPIIGDDPDAEIQCVKDEKGREVLVQVKIPLSRNLTLGCHPKEGHGAEPEPVQHWYKSPAHPCPQKAAIFYFPISHVRPDQPCD</sequence>
<dbReference type="Proteomes" id="UP000265140">
    <property type="component" value="Chromosome 1"/>
</dbReference>
<dbReference type="GO" id="GO:0033897">
    <property type="term" value="F:ribonuclease T2 activity"/>
    <property type="evidence" value="ECO:0007669"/>
    <property type="project" value="InterPro"/>
</dbReference>
<dbReference type="InterPro" id="IPR018188">
    <property type="entry name" value="RNase_T2_His_AS_1"/>
</dbReference>
<dbReference type="Gene3D" id="3.90.730.10">
    <property type="entry name" value="Ribonuclease T2-like"/>
    <property type="match status" value="1"/>
</dbReference>
<dbReference type="PANTHER" id="PTHR11240:SF85">
    <property type="entry name" value="RIBONUCLEASE T2"/>
    <property type="match status" value="1"/>
</dbReference>
<comment type="similarity">
    <text evidence="2 3">Belongs to the RNase T2 family.</text>
</comment>
<dbReference type="GO" id="GO:0003723">
    <property type="term" value="F:RNA binding"/>
    <property type="evidence" value="ECO:0007669"/>
    <property type="project" value="InterPro"/>
</dbReference>
<dbReference type="PANTHER" id="PTHR11240">
    <property type="entry name" value="RIBONUCLEASE T2"/>
    <property type="match status" value="1"/>
</dbReference>
<dbReference type="RefSeq" id="XP_010892151.2">
    <property type="nucleotide sequence ID" value="XM_010893849.4"/>
</dbReference>
<dbReference type="OMA" id="FYYFPIN"/>
<feature type="chain" id="PRO_5044187955" evidence="4">
    <location>
        <begin position="21"/>
        <end position="264"/>
    </location>
</feature>
<feature type="signal peptide" evidence="4">
    <location>
        <begin position="1"/>
        <end position="20"/>
    </location>
</feature>
<accession>A0A3P8Y2X3</accession>
<dbReference type="PROSITE" id="PS00531">
    <property type="entry name" value="RNASE_T2_2"/>
    <property type="match status" value="1"/>
</dbReference>
<evidence type="ECO:0000256" key="4">
    <source>
        <dbReference type="SAM" id="SignalP"/>
    </source>
</evidence>
<reference evidence="6" key="1">
    <citation type="journal article" date="2014" name="PLoS ONE">
        <title>The genome and linkage map of the northern pike (Esox lucius): conserved synteny revealed between the salmonid sister group and the Neoteleostei.</title>
        <authorList>
            <person name="Rondeau E.B."/>
            <person name="Minkley D.R."/>
            <person name="Leong J.S."/>
            <person name="Messmer A.M."/>
            <person name="Jantzen J.R."/>
            <person name="von Schalburg K.R."/>
            <person name="Lemon C."/>
            <person name="Bird N.H."/>
            <person name="Koop B.F."/>
        </authorList>
    </citation>
    <scope>NUCLEOTIDE SEQUENCE</scope>
</reference>
<dbReference type="SUPFAM" id="SSF55895">
    <property type="entry name" value="Ribonuclease Rh-like"/>
    <property type="match status" value="1"/>
</dbReference>
<dbReference type="GO" id="GO:0043202">
    <property type="term" value="C:lysosomal lumen"/>
    <property type="evidence" value="ECO:0007669"/>
    <property type="project" value="UniProtKB-SubCell"/>
</dbReference>
<proteinExistence type="inferred from homology"/>
<dbReference type="Pfam" id="PF00445">
    <property type="entry name" value="Ribonuclease_T2"/>
    <property type="match status" value="1"/>
</dbReference>